<sequence length="51" mass="5851">MGRKQQDIFQLFQVKLDRRITKTPGNGKRAVKRQRGAVAVLCRQAVNTVRL</sequence>
<dbReference type="EMBL" id="RBUA01000966">
    <property type="protein sequence ID" value="RMU52504.1"/>
    <property type="molecule type" value="Genomic_DNA"/>
</dbReference>
<gene>
    <name evidence="1" type="ORF">ALP29_200259</name>
</gene>
<dbReference type="Proteomes" id="UP000280395">
    <property type="component" value="Unassembled WGS sequence"/>
</dbReference>
<evidence type="ECO:0000313" key="2">
    <source>
        <dbReference type="Proteomes" id="UP000280395"/>
    </source>
</evidence>
<name>A0A3M5V483_PSESX</name>
<evidence type="ECO:0000313" key="1">
    <source>
        <dbReference type="EMBL" id="RMU52504.1"/>
    </source>
</evidence>
<comment type="caution">
    <text evidence="1">The sequence shown here is derived from an EMBL/GenBank/DDBJ whole genome shotgun (WGS) entry which is preliminary data.</text>
</comment>
<organism evidence="1 2">
    <name type="scientific">Pseudomonas syringae pv. avii</name>
    <dbReference type="NCBI Taxonomy" id="663959"/>
    <lineage>
        <taxon>Bacteria</taxon>
        <taxon>Pseudomonadati</taxon>
        <taxon>Pseudomonadota</taxon>
        <taxon>Gammaproteobacteria</taxon>
        <taxon>Pseudomonadales</taxon>
        <taxon>Pseudomonadaceae</taxon>
        <taxon>Pseudomonas</taxon>
        <taxon>Pseudomonas syringae</taxon>
    </lineage>
</organism>
<reference evidence="1 2" key="1">
    <citation type="submission" date="2018-08" db="EMBL/GenBank/DDBJ databases">
        <title>Recombination of ecologically and evolutionarily significant loci maintains genetic cohesion in the Pseudomonas syringae species complex.</title>
        <authorList>
            <person name="Dillon M."/>
            <person name="Thakur S."/>
            <person name="Almeida R.N.D."/>
            <person name="Weir B.S."/>
            <person name="Guttman D.S."/>
        </authorList>
    </citation>
    <scope>NUCLEOTIDE SEQUENCE [LARGE SCALE GENOMIC DNA]</scope>
    <source>
        <strain evidence="1 2">ICMP 14479</strain>
    </source>
</reference>
<accession>A0A3M5V483</accession>
<proteinExistence type="predicted"/>
<protein>
    <submittedName>
        <fullName evidence="1">Uncharacterized protein</fullName>
    </submittedName>
</protein>
<dbReference type="AlphaFoldDB" id="A0A3M5V483"/>